<feature type="domain" description="ATPase BadF/BadG/BcrA/BcrD type" evidence="1">
    <location>
        <begin position="7"/>
        <end position="262"/>
    </location>
</feature>
<evidence type="ECO:0000259" key="1">
    <source>
        <dbReference type="Pfam" id="PF01869"/>
    </source>
</evidence>
<organism evidence="2 3">
    <name type="scientific">Streptomyces colonosanans</name>
    <dbReference type="NCBI Taxonomy" id="1428652"/>
    <lineage>
        <taxon>Bacteria</taxon>
        <taxon>Bacillati</taxon>
        <taxon>Actinomycetota</taxon>
        <taxon>Actinomycetes</taxon>
        <taxon>Kitasatosporales</taxon>
        <taxon>Streptomycetaceae</taxon>
        <taxon>Streptomyces</taxon>
    </lineage>
</organism>
<dbReference type="InterPro" id="IPR002731">
    <property type="entry name" value="ATPase_BadF"/>
</dbReference>
<dbReference type="STRING" id="1428652.BIV24_27820"/>
<reference evidence="2 3" key="1">
    <citation type="submission" date="2016-10" db="EMBL/GenBank/DDBJ databases">
        <title>Genome sequence of Streptomyces sp. MUSC 93.</title>
        <authorList>
            <person name="Lee L.-H."/>
            <person name="Ser H.-L."/>
            <person name="Law J.W.-F."/>
        </authorList>
    </citation>
    <scope>NUCLEOTIDE SEQUENCE [LARGE SCALE GENOMIC DNA]</scope>
    <source>
        <strain evidence="2 3">MUSC 93</strain>
    </source>
</reference>
<dbReference type="EMBL" id="MLYP01000083">
    <property type="protein sequence ID" value="OIJ85872.1"/>
    <property type="molecule type" value="Genomic_DNA"/>
</dbReference>
<protein>
    <submittedName>
        <fullName evidence="2">ATPase</fullName>
    </submittedName>
</protein>
<dbReference type="OrthoDB" id="8701357at2"/>
<name>A0A1S2NX83_9ACTN</name>
<dbReference type="Gene3D" id="3.30.420.40">
    <property type="match status" value="2"/>
</dbReference>
<dbReference type="SUPFAM" id="SSF53067">
    <property type="entry name" value="Actin-like ATPase domain"/>
    <property type="match status" value="2"/>
</dbReference>
<gene>
    <name evidence="2" type="ORF">BIV24_27820</name>
</gene>
<dbReference type="Pfam" id="PF01869">
    <property type="entry name" value="BcrAD_BadFG"/>
    <property type="match status" value="1"/>
</dbReference>
<evidence type="ECO:0000313" key="3">
    <source>
        <dbReference type="Proteomes" id="UP000179935"/>
    </source>
</evidence>
<proteinExistence type="predicted"/>
<evidence type="ECO:0000313" key="2">
    <source>
        <dbReference type="EMBL" id="OIJ85872.1"/>
    </source>
</evidence>
<comment type="caution">
    <text evidence="2">The sequence shown here is derived from an EMBL/GenBank/DDBJ whole genome shotgun (WGS) entry which is preliminary data.</text>
</comment>
<dbReference type="PANTHER" id="PTHR43190:SF3">
    <property type="entry name" value="N-ACETYL-D-GLUCOSAMINE KINASE"/>
    <property type="match status" value="1"/>
</dbReference>
<dbReference type="PANTHER" id="PTHR43190">
    <property type="entry name" value="N-ACETYL-D-GLUCOSAMINE KINASE"/>
    <property type="match status" value="1"/>
</dbReference>
<keyword evidence="3" id="KW-1185">Reference proteome</keyword>
<dbReference type="InterPro" id="IPR043129">
    <property type="entry name" value="ATPase_NBD"/>
</dbReference>
<accession>A0A1S2NX83</accession>
<dbReference type="InterPro" id="IPR052519">
    <property type="entry name" value="Euk-type_GlcNAc_Kinase"/>
</dbReference>
<sequence>MTAVLAVDLGKTGCRAAVWTEGAREPRSSREVPGTPGLASPEGALAAETAVRDAADAALQDAAVERLRAVCVGAAGAAAAPDAACELAQRLLDTMPTEEVAVTSDAVTAHAGALGGDAGVVLAAGTGAVTVAAAEGAFALVDGWGPWLGDEGSGAWIGLAGLRAALRAHDGRGAETALRTAAIDQYGALERLPATVSQGGNPARSAAAFAPAVSRAAACGDSTAADIMRAAAIALADAVFAAVRRIGGGPVPVAVTGGLIHLGAPLLDPLTAALTASDHVLELRSPLGDPLDGARLLALRSSGPHEPFVTRLRHR</sequence>
<dbReference type="AlphaFoldDB" id="A0A1S2NX83"/>
<dbReference type="Proteomes" id="UP000179935">
    <property type="component" value="Unassembled WGS sequence"/>
</dbReference>
<dbReference type="RefSeq" id="WP_071369225.1">
    <property type="nucleotide sequence ID" value="NZ_MLYP01000083.1"/>
</dbReference>